<dbReference type="RefSeq" id="WP_082820867.1">
    <property type="nucleotide sequence ID" value="NZ_JYDC01000031.1"/>
</dbReference>
<feature type="transmembrane region" description="Helical" evidence="7">
    <location>
        <begin position="36"/>
        <end position="53"/>
    </location>
</feature>
<dbReference type="InterPro" id="IPR002293">
    <property type="entry name" value="AA/rel_permease1"/>
</dbReference>
<feature type="transmembrane region" description="Helical" evidence="7">
    <location>
        <begin position="423"/>
        <end position="440"/>
    </location>
</feature>
<evidence type="ECO:0000313" key="8">
    <source>
        <dbReference type="EMBL" id="KZL42108.1"/>
    </source>
</evidence>
<keyword evidence="2" id="KW-0813">Transport</keyword>
<evidence type="ECO:0000256" key="1">
    <source>
        <dbReference type="ARBA" id="ARBA00004651"/>
    </source>
</evidence>
<feature type="transmembrane region" description="Helical" evidence="7">
    <location>
        <begin position="187"/>
        <end position="211"/>
    </location>
</feature>
<keyword evidence="9" id="KW-1185">Reference proteome</keyword>
<dbReference type="GO" id="GO:0005886">
    <property type="term" value="C:plasma membrane"/>
    <property type="evidence" value="ECO:0007669"/>
    <property type="project" value="UniProtKB-SubCell"/>
</dbReference>
<dbReference type="PATRIC" id="fig|33960.6.peg.1552"/>
<evidence type="ECO:0000256" key="5">
    <source>
        <dbReference type="ARBA" id="ARBA00022989"/>
    </source>
</evidence>
<evidence type="ECO:0000256" key="6">
    <source>
        <dbReference type="ARBA" id="ARBA00023136"/>
    </source>
</evidence>
<dbReference type="OrthoDB" id="9791588at2"/>
<accession>A0A166HCA7</accession>
<feature type="transmembrane region" description="Helical" evidence="7">
    <location>
        <begin position="347"/>
        <end position="370"/>
    </location>
</feature>
<dbReference type="GO" id="GO:0022857">
    <property type="term" value="F:transmembrane transporter activity"/>
    <property type="evidence" value="ECO:0007669"/>
    <property type="project" value="InterPro"/>
</dbReference>
<feature type="transmembrane region" description="Helical" evidence="7">
    <location>
        <begin position="85"/>
        <end position="110"/>
    </location>
</feature>
<comment type="subcellular location">
    <subcellularLocation>
        <location evidence="1">Cell membrane</location>
        <topology evidence="1">Multi-pass membrane protein</topology>
    </subcellularLocation>
</comment>
<dbReference type="Pfam" id="PF13520">
    <property type="entry name" value="AA_permease_2"/>
    <property type="match status" value="1"/>
</dbReference>
<evidence type="ECO:0000256" key="4">
    <source>
        <dbReference type="ARBA" id="ARBA00022692"/>
    </source>
</evidence>
<evidence type="ECO:0000256" key="7">
    <source>
        <dbReference type="SAM" id="Phobius"/>
    </source>
</evidence>
<keyword evidence="3" id="KW-1003">Cell membrane</keyword>
<keyword evidence="4 7" id="KW-0812">Transmembrane</keyword>
<evidence type="ECO:0000313" key="9">
    <source>
        <dbReference type="Proteomes" id="UP000076480"/>
    </source>
</evidence>
<gene>
    <name evidence="8" type="ORF">TY91_05085</name>
</gene>
<dbReference type="Gene3D" id="1.20.1740.10">
    <property type="entry name" value="Amino acid/polyamine transporter I"/>
    <property type="match status" value="1"/>
</dbReference>
<evidence type="ECO:0000256" key="3">
    <source>
        <dbReference type="ARBA" id="ARBA00022475"/>
    </source>
</evidence>
<reference evidence="8 9" key="1">
    <citation type="submission" date="2015-02" db="EMBL/GenBank/DDBJ databases">
        <title>Draft genome sequence of Lactobacillus collinoides CUPV2371 isolated from a natural cider, the first genome sequence of a strain of this species.</title>
        <authorList>
            <person name="Puertas A.I."/>
            <person name="Spano G."/>
            <person name="Capozzi V."/>
            <person name="Lamontanara A."/>
            <person name="Orru L."/>
            <person name="Duenas M.T."/>
        </authorList>
    </citation>
    <scope>NUCLEOTIDE SEQUENCE [LARGE SCALE GENOMIC DNA]</scope>
    <source>
        <strain evidence="8 9">237</strain>
    </source>
</reference>
<proteinExistence type="predicted"/>
<dbReference type="PANTHER" id="PTHR42770">
    <property type="entry name" value="AMINO ACID TRANSPORTER-RELATED"/>
    <property type="match status" value="1"/>
</dbReference>
<feature type="transmembrane region" description="Helical" evidence="7">
    <location>
        <begin position="258"/>
        <end position="281"/>
    </location>
</feature>
<feature type="transmembrane region" description="Helical" evidence="7">
    <location>
        <begin position="390"/>
        <end position="411"/>
    </location>
</feature>
<sequence length="464" mass="50786">MKPKKFRLFDAVLMAVVVILVVESVAPASAIGPSQFFWWIFLLFFFFIPYGLISSELGTAFPDTGGLYAWVKSAFGKRWGGRLAWLYWISYPIWIMSVAVIFAQTAATVFGFRLNGITTILLQLLFIWTVVFIGNKPVADSKWIMNLAAFAKIFIIVALAVLGIYVASTKGVANSFTLKTMLPQTNLSSLSNVSIIVFNFLGFEVVTTMAGDMDNPKKQIPQAIIFGGLLIAGFYLLAAFGIGVAIPADKLSASSGLLSSFTLLIGHANWFTKVIGALFLYSLISEMVSWALGINYVANYAAKDHTLPHLFSVESHDKMPVGTGYLNGLVATILVVVSPLIPNQDLFQAFFELNVITLLLAYAMLFPAFLKLRKTQPTTPRPFKIPGGRFVVAVITWVPETLLILSILLTIVPLTTNEIPTKLPILIGTVIALIIGEVVVRISDSHISLNTPALEPVKIEKTNQ</sequence>
<dbReference type="PANTHER" id="PTHR42770:SF15">
    <property type="entry name" value="GLUTAMATE_GAMMA-AMINOBUTYRATE ANTIPORTER-RELATED"/>
    <property type="match status" value="1"/>
</dbReference>
<dbReference type="Proteomes" id="UP000076480">
    <property type="component" value="Unassembled WGS sequence"/>
</dbReference>
<name>A0A166HCA7_SECCO</name>
<evidence type="ECO:0000256" key="2">
    <source>
        <dbReference type="ARBA" id="ARBA00022448"/>
    </source>
</evidence>
<feature type="transmembrane region" description="Helical" evidence="7">
    <location>
        <begin position="12"/>
        <end position="30"/>
    </location>
</feature>
<dbReference type="InterPro" id="IPR050367">
    <property type="entry name" value="APC_superfamily"/>
</dbReference>
<dbReference type="PIRSF" id="PIRSF006060">
    <property type="entry name" value="AA_transporter"/>
    <property type="match status" value="1"/>
</dbReference>
<keyword evidence="6 7" id="KW-0472">Membrane</keyword>
<feature type="transmembrane region" description="Helical" evidence="7">
    <location>
        <begin position="324"/>
        <end position="341"/>
    </location>
</feature>
<protein>
    <submittedName>
        <fullName evidence="8">Amino acid:proton antiporter</fullName>
    </submittedName>
</protein>
<keyword evidence="5 7" id="KW-1133">Transmembrane helix</keyword>
<feature type="transmembrane region" description="Helical" evidence="7">
    <location>
        <begin position="116"/>
        <end position="135"/>
    </location>
</feature>
<dbReference type="AlphaFoldDB" id="A0A166HCA7"/>
<comment type="caution">
    <text evidence="8">The sequence shown here is derived from an EMBL/GenBank/DDBJ whole genome shotgun (WGS) entry which is preliminary data.</text>
</comment>
<feature type="transmembrane region" description="Helical" evidence="7">
    <location>
        <begin position="147"/>
        <end position="167"/>
    </location>
</feature>
<feature type="transmembrane region" description="Helical" evidence="7">
    <location>
        <begin position="223"/>
        <end position="246"/>
    </location>
</feature>
<organism evidence="8 9">
    <name type="scientific">Secundilactobacillus collinoides</name>
    <name type="common">Lactobacillus collinoides</name>
    <dbReference type="NCBI Taxonomy" id="33960"/>
    <lineage>
        <taxon>Bacteria</taxon>
        <taxon>Bacillati</taxon>
        <taxon>Bacillota</taxon>
        <taxon>Bacilli</taxon>
        <taxon>Lactobacillales</taxon>
        <taxon>Lactobacillaceae</taxon>
        <taxon>Secundilactobacillus</taxon>
    </lineage>
</organism>
<dbReference type="EMBL" id="JYDC01000031">
    <property type="protein sequence ID" value="KZL42108.1"/>
    <property type="molecule type" value="Genomic_DNA"/>
</dbReference>